<proteinExistence type="predicted"/>
<evidence type="ECO:0000313" key="2">
    <source>
        <dbReference type="Proteomes" id="UP000054995"/>
    </source>
</evidence>
<name>A0A0V1DQJ0_TRIPS</name>
<evidence type="ECO:0000313" key="1">
    <source>
        <dbReference type="EMBL" id="KRY63749.1"/>
    </source>
</evidence>
<comment type="caution">
    <text evidence="1">The sequence shown here is derived from an EMBL/GenBank/DDBJ whole genome shotgun (WGS) entry which is preliminary data.</text>
</comment>
<reference evidence="1 2" key="1">
    <citation type="submission" date="2015-01" db="EMBL/GenBank/DDBJ databases">
        <title>Evolution of Trichinella species and genotypes.</title>
        <authorList>
            <person name="Korhonen P.K."/>
            <person name="Edoardo P."/>
            <person name="Giuseppe L.R."/>
            <person name="Gasser R.B."/>
        </authorList>
    </citation>
    <scope>NUCLEOTIDE SEQUENCE [LARGE SCALE GENOMIC DNA]</scope>
    <source>
        <strain evidence="1">ISS470</strain>
    </source>
</reference>
<protein>
    <submittedName>
        <fullName evidence="1">Uncharacterized protein</fullName>
    </submittedName>
</protein>
<gene>
    <name evidence="1" type="ORF">T4D_1018</name>
</gene>
<organism evidence="1 2">
    <name type="scientific">Trichinella pseudospiralis</name>
    <name type="common">Parasitic roundworm</name>
    <dbReference type="NCBI Taxonomy" id="6337"/>
    <lineage>
        <taxon>Eukaryota</taxon>
        <taxon>Metazoa</taxon>
        <taxon>Ecdysozoa</taxon>
        <taxon>Nematoda</taxon>
        <taxon>Enoplea</taxon>
        <taxon>Dorylaimia</taxon>
        <taxon>Trichinellida</taxon>
        <taxon>Trichinellidae</taxon>
        <taxon>Trichinella</taxon>
    </lineage>
</organism>
<accession>A0A0V1DQJ0</accession>
<keyword evidence="2" id="KW-1185">Reference proteome</keyword>
<sequence length="31" mass="3836">MLKASWFPFQYDLMLVHVHHVQHEKFAVSFY</sequence>
<dbReference type="AlphaFoldDB" id="A0A0V1DQJ0"/>
<dbReference type="Proteomes" id="UP000054995">
    <property type="component" value="Unassembled WGS sequence"/>
</dbReference>
<dbReference type="EMBL" id="JYDT01002034">
    <property type="protein sequence ID" value="KRY63749.1"/>
    <property type="molecule type" value="Genomic_DNA"/>
</dbReference>